<evidence type="ECO:0000313" key="4">
    <source>
        <dbReference type="EMBL" id="BBP02055.1"/>
    </source>
</evidence>
<feature type="domain" description="Double zinc ribbon" evidence="3">
    <location>
        <begin position="14"/>
        <end position="66"/>
    </location>
</feature>
<keyword evidence="4" id="KW-0808">Transferase</keyword>
<dbReference type="EMBL" id="AP021881">
    <property type="protein sequence ID" value="BBP02055.1"/>
    <property type="molecule type" value="Genomic_DNA"/>
</dbReference>
<evidence type="ECO:0000313" key="5">
    <source>
        <dbReference type="Proteomes" id="UP000463939"/>
    </source>
</evidence>
<dbReference type="InterPro" id="IPR051910">
    <property type="entry name" value="ComF/GntX_DNA_util-trans"/>
</dbReference>
<protein>
    <submittedName>
        <fullName evidence="4">Amidophosphoribosyltransferase</fullName>
    </submittedName>
</protein>
<dbReference type="InterPro" id="IPR044005">
    <property type="entry name" value="DZR_2"/>
</dbReference>
<comment type="similarity">
    <text evidence="1">Belongs to the ComF/GntX family.</text>
</comment>
<dbReference type="PANTHER" id="PTHR47505">
    <property type="entry name" value="DNA UTILIZATION PROTEIN YHGH"/>
    <property type="match status" value="1"/>
</dbReference>
<accession>A0A809RKR6</accession>
<keyword evidence="4" id="KW-0328">Glycosyltransferase</keyword>
<dbReference type="Proteomes" id="UP000463939">
    <property type="component" value="Chromosome"/>
</dbReference>
<dbReference type="GO" id="GO:0016757">
    <property type="term" value="F:glycosyltransferase activity"/>
    <property type="evidence" value="ECO:0007669"/>
    <property type="project" value="UniProtKB-KW"/>
</dbReference>
<name>A0A809RKR6_9PROT</name>
<evidence type="ECO:0000256" key="1">
    <source>
        <dbReference type="ARBA" id="ARBA00008007"/>
    </source>
</evidence>
<organism evidence="4 5">
    <name type="scientific">Sulfuriferula nivalis</name>
    <dbReference type="NCBI Taxonomy" id="2675298"/>
    <lineage>
        <taxon>Bacteria</taxon>
        <taxon>Pseudomonadati</taxon>
        <taxon>Pseudomonadota</taxon>
        <taxon>Betaproteobacteria</taxon>
        <taxon>Nitrosomonadales</taxon>
        <taxon>Sulfuricellaceae</taxon>
        <taxon>Sulfuriferula</taxon>
    </lineage>
</organism>
<dbReference type="RefSeq" id="WP_162085749.1">
    <property type="nucleotide sequence ID" value="NZ_AP021881.1"/>
</dbReference>
<sequence>MNSTALNICLNFAQSLFPQNCYLCGALAGLYPVCADCRADLTLHSTAACPICAYPTAQGEICGQCLRRPPAYQRTLAGYRYEFPTNKLIHGLKYQHQFALVDTLIAPLLESAQATPSPDALLAMPLHPQRLRERGYNQAQLLAAALSRQLHIPLLTLAAERSRNTRPQTGLPLTERHANIKNAFTTDAQQVTGKHIAIIDDVMTSGSTLNSLAHSLKSAGASEVSCWVVTRAVLK</sequence>
<dbReference type="InterPro" id="IPR000836">
    <property type="entry name" value="PRTase_dom"/>
</dbReference>
<dbReference type="AlphaFoldDB" id="A0A809RKR6"/>
<dbReference type="InterPro" id="IPR029057">
    <property type="entry name" value="PRTase-like"/>
</dbReference>
<dbReference type="CDD" id="cd06223">
    <property type="entry name" value="PRTases_typeI"/>
    <property type="match status" value="1"/>
</dbReference>
<evidence type="ECO:0000259" key="2">
    <source>
        <dbReference type="Pfam" id="PF00156"/>
    </source>
</evidence>
<dbReference type="Pfam" id="PF18912">
    <property type="entry name" value="DZR_2"/>
    <property type="match status" value="1"/>
</dbReference>
<reference evidence="5" key="1">
    <citation type="submission" date="2019-11" db="EMBL/GenBank/DDBJ databases">
        <title>Isolation and characterization of a novel species in the genus Sulfuriferula.</title>
        <authorList>
            <person name="Mochizuki J."/>
            <person name="Kojima H."/>
            <person name="Fukui M."/>
        </authorList>
    </citation>
    <scope>NUCLEOTIDE SEQUENCE [LARGE SCALE GENOMIC DNA]</scope>
    <source>
        <strain evidence="5">SGTM</strain>
    </source>
</reference>
<proteinExistence type="inferred from homology"/>
<gene>
    <name evidence="4" type="primary">comF</name>
    <name evidence="4" type="ORF">SFSGTM_27630</name>
</gene>
<dbReference type="KEGG" id="sniv:SFSGTM_27630"/>
<keyword evidence="5" id="KW-1185">Reference proteome</keyword>
<dbReference type="PANTHER" id="PTHR47505:SF1">
    <property type="entry name" value="DNA UTILIZATION PROTEIN YHGH"/>
    <property type="match status" value="1"/>
</dbReference>
<evidence type="ECO:0000259" key="3">
    <source>
        <dbReference type="Pfam" id="PF18912"/>
    </source>
</evidence>
<feature type="domain" description="Phosphoribosyltransferase" evidence="2">
    <location>
        <begin position="141"/>
        <end position="229"/>
    </location>
</feature>
<dbReference type="Pfam" id="PF00156">
    <property type="entry name" value="Pribosyltran"/>
    <property type="match status" value="1"/>
</dbReference>
<dbReference type="Gene3D" id="3.40.50.2020">
    <property type="match status" value="1"/>
</dbReference>
<dbReference type="SUPFAM" id="SSF53271">
    <property type="entry name" value="PRTase-like"/>
    <property type="match status" value="1"/>
</dbReference>